<dbReference type="RefSeq" id="WP_330792147.1">
    <property type="nucleotide sequence ID" value="NZ_JAZEWV010000001.1"/>
</dbReference>
<keyword evidence="2" id="KW-1133">Transmembrane helix</keyword>
<feature type="transmembrane region" description="Helical" evidence="2">
    <location>
        <begin position="62"/>
        <end position="85"/>
    </location>
</feature>
<feature type="region of interest" description="Disordered" evidence="1">
    <location>
        <begin position="1"/>
        <end position="22"/>
    </location>
</feature>
<evidence type="ECO:0000256" key="2">
    <source>
        <dbReference type="SAM" id="Phobius"/>
    </source>
</evidence>
<organism evidence="3 4">
    <name type="scientific">Actinacidiphila polyblastidii</name>
    <dbReference type="NCBI Taxonomy" id="3110430"/>
    <lineage>
        <taxon>Bacteria</taxon>
        <taxon>Bacillati</taxon>
        <taxon>Actinomycetota</taxon>
        <taxon>Actinomycetes</taxon>
        <taxon>Kitasatosporales</taxon>
        <taxon>Streptomycetaceae</taxon>
        <taxon>Actinacidiphila</taxon>
    </lineage>
</organism>
<evidence type="ECO:0000256" key="1">
    <source>
        <dbReference type="SAM" id="MobiDB-lite"/>
    </source>
</evidence>
<keyword evidence="2" id="KW-0472">Membrane</keyword>
<evidence type="ECO:0000313" key="3">
    <source>
        <dbReference type="EMBL" id="MEE4540437.1"/>
    </source>
</evidence>
<reference evidence="3 4" key="1">
    <citation type="submission" date="2023-12" db="EMBL/GenBank/DDBJ databases">
        <title>Streptomyces sp. V4-01.</title>
        <authorList>
            <person name="Somphong A."/>
            <person name="Phongsopitanun W."/>
        </authorList>
    </citation>
    <scope>NUCLEOTIDE SEQUENCE [LARGE SCALE GENOMIC DNA]</scope>
    <source>
        <strain evidence="3 4">V4-01</strain>
    </source>
</reference>
<feature type="compositionally biased region" description="Low complexity" evidence="1">
    <location>
        <begin position="1"/>
        <end position="12"/>
    </location>
</feature>
<sequence length="97" mass="10278">MSTSSTHGAARAAGGGGQHSARSVRDLRFRLTAVSVPLLFVVSGLLAWGAAETKYGDTQNVIAVLSGVCFAAFCVALVEAVRLALRYRRDRRSPRTA</sequence>
<evidence type="ECO:0000313" key="4">
    <source>
        <dbReference type="Proteomes" id="UP001344658"/>
    </source>
</evidence>
<protein>
    <submittedName>
        <fullName evidence="3">Uncharacterized protein</fullName>
    </submittedName>
</protein>
<name>A0ABU7P3R4_9ACTN</name>
<dbReference type="EMBL" id="JAZEWV010000001">
    <property type="protein sequence ID" value="MEE4540437.1"/>
    <property type="molecule type" value="Genomic_DNA"/>
</dbReference>
<gene>
    <name evidence="3" type="ORF">V2S66_00450</name>
</gene>
<comment type="caution">
    <text evidence="3">The sequence shown here is derived from an EMBL/GenBank/DDBJ whole genome shotgun (WGS) entry which is preliminary data.</text>
</comment>
<keyword evidence="2" id="KW-0812">Transmembrane</keyword>
<accession>A0ABU7P3R4</accession>
<dbReference type="Proteomes" id="UP001344658">
    <property type="component" value="Unassembled WGS sequence"/>
</dbReference>
<keyword evidence="4" id="KW-1185">Reference proteome</keyword>
<feature type="transmembrane region" description="Helical" evidence="2">
    <location>
        <begin position="29"/>
        <end position="50"/>
    </location>
</feature>
<proteinExistence type="predicted"/>